<evidence type="ECO:0000259" key="6">
    <source>
        <dbReference type="PROSITE" id="PS50111"/>
    </source>
</evidence>
<evidence type="ECO:0000256" key="3">
    <source>
        <dbReference type="PROSITE-ProRule" id="PRU00284"/>
    </source>
</evidence>
<reference evidence="7 8" key="1">
    <citation type="submission" date="2023-11" db="EMBL/GenBank/DDBJ databases">
        <title>MicrobeMod: A computational toolkit for identifying prokaryotic methylation and restriction-modification with nanopore sequencing.</title>
        <authorList>
            <person name="Crits-Christoph A."/>
            <person name="Kang S.C."/>
            <person name="Lee H."/>
            <person name="Ostrov N."/>
        </authorList>
    </citation>
    <scope>NUCLEOTIDE SEQUENCE [LARGE SCALE GENOMIC DNA]</scope>
    <source>
        <strain evidence="7 8">ATCC 25935</strain>
    </source>
</reference>
<dbReference type="Gene3D" id="1.10.287.950">
    <property type="entry name" value="Methyl-accepting chemotaxis protein"/>
    <property type="match status" value="1"/>
</dbReference>
<dbReference type="RefSeq" id="WP_019919978.1">
    <property type="nucleotide sequence ID" value="NZ_CP140152.1"/>
</dbReference>
<organism evidence="7 8">
    <name type="scientific">Duganella zoogloeoides</name>
    <dbReference type="NCBI Taxonomy" id="75659"/>
    <lineage>
        <taxon>Bacteria</taxon>
        <taxon>Pseudomonadati</taxon>
        <taxon>Pseudomonadota</taxon>
        <taxon>Betaproteobacteria</taxon>
        <taxon>Burkholderiales</taxon>
        <taxon>Oxalobacteraceae</taxon>
        <taxon>Telluria group</taxon>
        <taxon>Duganella</taxon>
    </lineage>
</organism>
<dbReference type="InterPro" id="IPR004089">
    <property type="entry name" value="MCPsignal_dom"/>
</dbReference>
<evidence type="ECO:0000256" key="5">
    <source>
        <dbReference type="SAM" id="Phobius"/>
    </source>
</evidence>
<sequence>MKTSRIKVANLLMAGFGLMCLLLAAVIALALQEQAKLNAATAGMADDRWPKIELATGVRLRVTDIAVSLRNIMLSDDAGVRTQEIDNIHGYRRDIEAAIARLDRRVVTPSGRAALARVRTAYDGYTAGKERLIALEQADRNAEANTLLNTELKAMLQACRAALATQIDNEVDLMRQARADAAHAYTRNRATMLGLGLAALLLSGAAAALIIMRLRRALGGEPDQAAHTAARIAEGDLSAAIALRPGDQVSMLYEMERMRASLGMLVAQVRADTDLIAAASTQIASGNLDLSARTEQQAASLQETAAAMEQLTVTVQQNADHARRASDMAQHASQAAGKGGAAVAAVSERMAAIRASSAQMADIVGIIDALAFQTNILALNAAVEAARAGEQGRGFAVVAGEVRQLAHRSADAARQVGTLIKASVTQADAGGEQVRAADVAMQDIVTGVARVADLLGQIRHASAEQHQGIAACSDAVVQMDQGTQQNAALVERVAAAAQSLQEQSVRLAQAVGRFRIADPRRAPATEPATSAATPGLRLAGRLQRSAA</sequence>
<dbReference type="SUPFAM" id="SSF58104">
    <property type="entry name" value="Methyl-accepting chemotaxis protein (MCP) signaling domain"/>
    <property type="match status" value="1"/>
</dbReference>
<protein>
    <submittedName>
        <fullName evidence="7">Methyl-accepting chemotaxis protein</fullName>
    </submittedName>
</protein>
<name>A0ABZ0XT09_9BURK</name>
<dbReference type="EMBL" id="CP140152">
    <property type="protein sequence ID" value="WQH02554.1"/>
    <property type="molecule type" value="Genomic_DNA"/>
</dbReference>
<feature type="domain" description="Methyl-accepting transducer" evidence="6">
    <location>
        <begin position="272"/>
        <end position="501"/>
    </location>
</feature>
<keyword evidence="5" id="KW-0812">Transmembrane</keyword>
<evidence type="ECO:0000313" key="7">
    <source>
        <dbReference type="EMBL" id="WQH02554.1"/>
    </source>
</evidence>
<dbReference type="PRINTS" id="PR00260">
    <property type="entry name" value="CHEMTRNSDUCR"/>
</dbReference>
<keyword evidence="1" id="KW-0488">Methylation</keyword>
<dbReference type="SMART" id="SM00283">
    <property type="entry name" value="MA"/>
    <property type="match status" value="1"/>
</dbReference>
<keyword evidence="3" id="KW-0807">Transducer</keyword>
<proteinExistence type="inferred from homology"/>
<dbReference type="InterPro" id="IPR051310">
    <property type="entry name" value="MCP_chemotaxis"/>
</dbReference>
<dbReference type="InterPro" id="IPR024478">
    <property type="entry name" value="HlyB_4HB_MCP"/>
</dbReference>
<keyword evidence="8" id="KW-1185">Reference proteome</keyword>
<dbReference type="GeneID" id="43166493"/>
<dbReference type="InterPro" id="IPR047347">
    <property type="entry name" value="YvaQ-like_sensor"/>
</dbReference>
<evidence type="ECO:0000256" key="2">
    <source>
        <dbReference type="ARBA" id="ARBA00029447"/>
    </source>
</evidence>
<dbReference type="CDD" id="cd19411">
    <property type="entry name" value="MCP2201-like_sensor"/>
    <property type="match status" value="1"/>
</dbReference>
<dbReference type="PROSITE" id="PS50111">
    <property type="entry name" value="CHEMOTAXIS_TRANSDUC_2"/>
    <property type="match status" value="1"/>
</dbReference>
<feature type="compositionally biased region" description="Low complexity" evidence="4">
    <location>
        <begin position="524"/>
        <end position="534"/>
    </location>
</feature>
<feature type="region of interest" description="Disordered" evidence="4">
    <location>
        <begin position="519"/>
        <end position="547"/>
    </location>
</feature>
<dbReference type="Pfam" id="PF12729">
    <property type="entry name" value="4HB_MCP_1"/>
    <property type="match status" value="1"/>
</dbReference>
<dbReference type="InterPro" id="IPR004090">
    <property type="entry name" value="Chemotax_Me-accpt_rcpt"/>
</dbReference>
<dbReference type="Proteomes" id="UP001326110">
    <property type="component" value="Chromosome"/>
</dbReference>
<keyword evidence="5" id="KW-0472">Membrane</keyword>
<evidence type="ECO:0000313" key="8">
    <source>
        <dbReference type="Proteomes" id="UP001326110"/>
    </source>
</evidence>
<dbReference type="Pfam" id="PF00015">
    <property type="entry name" value="MCPsignal"/>
    <property type="match status" value="1"/>
</dbReference>
<evidence type="ECO:0000256" key="1">
    <source>
        <dbReference type="ARBA" id="ARBA00022481"/>
    </source>
</evidence>
<dbReference type="PANTHER" id="PTHR43531">
    <property type="entry name" value="PROTEIN ICFG"/>
    <property type="match status" value="1"/>
</dbReference>
<gene>
    <name evidence="7" type="ORF">SR858_15880</name>
</gene>
<evidence type="ECO:0000256" key="4">
    <source>
        <dbReference type="SAM" id="MobiDB-lite"/>
    </source>
</evidence>
<feature type="transmembrane region" description="Helical" evidence="5">
    <location>
        <begin position="192"/>
        <end position="212"/>
    </location>
</feature>
<comment type="similarity">
    <text evidence="2">Belongs to the methyl-accepting chemotaxis (MCP) protein family.</text>
</comment>
<accession>A0ABZ0XT09</accession>
<dbReference type="PANTHER" id="PTHR43531:SF14">
    <property type="entry name" value="METHYL-ACCEPTING CHEMOTAXIS PROTEIN I-RELATED"/>
    <property type="match status" value="1"/>
</dbReference>
<keyword evidence="5" id="KW-1133">Transmembrane helix</keyword>